<reference evidence="1" key="1">
    <citation type="submission" date="2017-05" db="UniProtKB">
        <authorList>
            <consortium name="EnsemblMetazoa"/>
        </authorList>
    </citation>
    <scope>IDENTIFICATION</scope>
</reference>
<sequence>GKAARRVGKAVRKPSLRTEKLLLSSEGKEGGLIVLALHIVSPLSLAGRAY</sequence>
<dbReference type="InParanoid" id="A0A1X7VIM4"/>
<dbReference type="AlphaFoldDB" id="A0A1X7VIM4"/>
<name>A0A1X7VIM4_AMPQE</name>
<evidence type="ECO:0000313" key="1">
    <source>
        <dbReference type="EnsemblMetazoa" id="Aqu2.1.39634_001"/>
    </source>
</evidence>
<accession>A0A1X7VIM4</accession>
<proteinExistence type="predicted"/>
<dbReference type="EnsemblMetazoa" id="Aqu2.1.39634_001">
    <property type="protein sequence ID" value="Aqu2.1.39634_001"/>
    <property type="gene ID" value="Aqu2.1.39634"/>
</dbReference>
<organism evidence="1">
    <name type="scientific">Amphimedon queenslandica</name>
    <name type="common">Sponge</name>
    <dbReference type="NCBI Taxonomy" id="400682"/>
    <lineage>
        <taxon>Eukaryota</taxon>
        <taxon>Metazoa</taxon>
        <taxon>Porifera</taxon>
        <taxon>Demospongiae</taxon>
        <taxon>Heteroscleromorpha</taxon>
        <taxon>Haplosclerida</taxon>
        <taxon>Niphatidae</taxon>
        <taxon>Amphimedon</taxon>
    </lineage>
</organism>
<protein>
    <submittedName>
        <fullName evidence="1">Uncharacterized protein</fullName>
    </submittedName>
</protein>